<dbReference type="EMBL" id="QXIW01000031">
    <property type="protein sequence ID" value="RIE12249.1"/>
    <property type="molecule type" value="Genomic_DNA"/>
</dbReference>
<dbReference type="AlphaFoldDB" id="A0A398DEV1"/>
<evidence type="ECO:0008006" key="5">
    <source>
        <dbReference type="Google" id="ProtNLM"/>
    </source>
</evidence>
<proteinExistence type="predicted"/>
<dbReference type="Proteomes" id="UP000266042">
    <property type="component" value="Unassembled WGS sequence"/>
</dbReference>
<protein>
    <recommendedName>
        <fullName evidence="5">L-2-amino-thiazoline-4-carboxylic acid hydrolase</fullName>
    </recommendedName>
</protein>
<gene>
    <name evidence="2" type="ORF">SMC2_07200</name>
    <name evidence="1" type="ORF">SMC3_07590</name>
</gene>
<reference evidence="3 4" key="1">
    <citation type="submission" date="2018-09" db="EMBL/GenBank/DDBJ databases">
        <title>Discovery and Ecogenomic Context for Candidatus Cryosericales, a Global Caldiserica Order Active in Thawing Permafrost.</title>
        <authorList>
            <person name="Martinez M.A."/>
            <person name="Woodcroft B.J."/>
            <person name="Ignacio Espinoza J.C."/>
            <person name="Zayed A."/>
            <person name="Singleton C.M."/>
            <person name="Boyd J."/>
            <person name="Li Y.-F."/>
            <person name="Purvine S."/>
            <person name="Maughan H."/>
            <person name="Hodgkins S.B."/>
            <person name="Anderson D."/>
            <person name="Sederholm M."/>
            <person name="Temperton B."/>
            <person name="Saleska S.R."/>
            <person name="Tyson G.W."/>
            <person name="Rich V.I."/>
        </authorList>
    </citation>
    <scope>NUCLEOTIDE SEQUENCE [LARGE SCALE GENOMIC DNA]</scope>
    <source>
        <strain evidence="2 3">SMC2</strain>
        <strain evidence="1 4">SMC3</strain>
    </source>
</reference>
<evidence type="ECO:0000313" key="3">
    <source>
        <dbReference type="Proteomes" id="UP000265724"/>
    </source>
</evidence>
<evidence type="ECO:0000313" key="2">
    <source>
        <dbReference type="EMBL" id="RIE12383.1"/>
    </source>
</evidence>
<evidence type="ECO:0000313" key="1">
    <source>
        <dbReference type="EMBL" id="RIE12249.1"/>
    </source>
</evidence>
<dbReference type="Pfam" id="PF14196">
    <property type="entry name" value="ATC_hydrolase"/>
    <property type="match status" value="1"/>
</dbReference>
<organism evidence="1 4">
    <name type="scientific">Candidatus Cryosericum hinesii</name>
    <dbReference type="NCBI Taxonomy" id="2290915"/>
    <lineage>
        <taxon>Bacteria</taxon>
        <taxon>Pseudomonadati</taxon>
        <taxon>Caldisericota/Cryosericota group</taxon>
        <taxon>Candidatus Cryosericota</taxon>
        <taxon>Candidatus Cryosericia</taxon>
        <taxon>Candidatus Cryosericales</taxon>
        <taxon>Candidatus Cryosericaceae</taxon>
        <taxon>Candidatus Cryosericum</taxon>
    </lineage>
</organism>
<keyword evidence="3" id="KW-1185">Reference proteome</keyword>
<name>A0A398DEV1_9BACT</name>
<accession>A0A398DEV1</accession>
<dbReference type="InterPro" id="IPR026002">
    <property type="entry name" value="ATC_hydrolase-like"/>
</dbReference>
<comment type="caution">
    <text evidence="1">The sequence shown here is derived from an EMBL/GenBank/DDBJ whole genome shotgun (WGS) entry which is preliminary data.</text>
</comment>
<dbReference type="EMBL" id="QXIX01000055">
    <property type="protein sequence ID" value="RIE12383.1"/>
    <property type="molecule type" value="Genomic_DNA"/>
</dbReference>
<evidence type="ECO:0000313" key="4">
    <source>
        <dbReference type="Proteomes" id="UP000266042"/>
    </source>
</evidence>
<dbReference type="Proteomes" id="UP000265724">
    <property type="component" value="Unassembled WGS sequence"/>
</dbReference>
<sequence>MFGGLREVRVHDAKTREAFTAEHHALLFAWIAREAIVHIGEEEAAPVIRAAVRLYGEQCGHRMALRAQQDGQPLSMASYLSYREWEVPVGEMQQTGLPWRGDLRTQVRRCCWATTWQQEGLTDYGKYYCQEIDKAVVRGFNADLIIDVKGTRTNGSRLCQFVYQGAFEGILVHEEAQRAQETRILPWSYHTAHLYSTMSAVLQRELGSAGFAASQAALETFAVRFGTAMVDVLAGDAGTDFDVLPEGR</sequence>